<keyword evidence="1" id="KW-0732">Signal</keyword>
<name>A0ABS0EES2_9FLAO</name>
<accession>A0ABS0EES2</accession>
<protein>
    <recommendedName>
        <fullName evidence="4">DUF3872 domain-containing protein</fullName>
    </recommendedName>
</protein>
<sequence length="149" mass="17378">MKRYTILVLVFGFVTAFTSCSLENDSNYVGNEIIPIESVEIPDHFLFGESYEIEITYNRPSTCYRFYNFLYEINENERTVAIINSVYNNSTCVQEEESVTVTLNFLVTETETYLFKFYQGRDEEGEDQYYLAEVPVLDERPTSDAILLD</sequence>
<organism evidence="2 3">
    <name type="scientific">Winogradskyella marina</name>
    <dbReference type="NCBI Taxonomy" id="2785530"/>
    <lineage>
        <taxon>Bacteria</taxon>
        <taxon>Pseudomonadati</taxon>
        <taxon>Bacteroidota</taxon>
        <taxon>Flavobacteriia</taxon>
        <taxon>Flavobacteriales</taxon>
        <taxon>Flavobacteriaceae</taxon>
        <taxon>Winogradskyella</taxon>
    </lineage>
</organism>
<evidence type="ECO:0008006" key="4">
    <source>
        <dbReference type="Google" id="ProtNLM"/>
    </source>
</evidence>
<proteinExistence type="predicted"/>
<reference evidence="2 3" key="1">
    <citation type="submission" date="2020-11" db="EMBL/GenBank/DDBJ databases">
        <title>Winogradskyella marina sp. nov., isolated from marine sediment.</title>
        <authorList>
            <person name="Bo J."/>
            <person name="Wang S."/>
            <person name="Song X."/>
            <person name="Du Z."/>
        </authorList>
    </citation>
    <scope>NUCLEOTIDE SEQUENCE [LARGE SCALE GENOMIC DNA]</scope>
    <source>
        <strain evidence="2 3">F6397</strain>
    </source>
</reference>
<dbReference type="RefSeq" id="WP_195870241.1">
    <property type="nucleotide sequence ID" value="NZ_JADOET010000002.1"/>
</dbReference>
<keyword evidence="3" id="KW-1185">Reference proteome</keyword>
<evidence type="ECO:0000313" key="2">
    <source>
        <dbReference type="EMBL" id="MBF8148957.1"/>
    </source>
</evidence>
<gene>
    <name evidence="2" type="ORF">ITJ86_03560</name>
</gene>
<feature type="signal peptide" evidence="1">
    <location>
        <begin position="1"/>
        <end position="21"/>
    </location>
</feature>
<dbReference type="PROSITE" id="PS51257">
    <property type="entry name" value="PROKAR_LIPOPROTEIN"/>
    <property type="match status" value="1"/>
</dbReference>
<evidence type="ECO:0000313" key="3">
    <source>
        <dbReference type="Proteomes" id="UP000611215"/>
    </source>
</evidence>
<feature type="chain" id="PRO_5045211007" description="DUF3872 domain-containing protein" evidence="1">
    <location>
        <begin position="22"/>
        <end position="149"/>
    </location>
</feature>
<comment type="caution">
    <text evidence="2">The sequence shown here is derived from an EMBL/GenBank/DDBJ whole genome shotgun (WGS) entry which is preliminary data.</text>
</comment>
<dbReference type="EMBL" id="JADOET010000002">
    <property type="protein sequence ID" value="MBF8148957.1"/>
    <property type="molecule type" value="Genomic_DNA"/>
</dbReference>
<dbReference type="Proteomes" id="UP000611215">
    <property type="component" value="Unassembled WGS sequence"/>
</dbReference>
<evidence type="ECO:0000256" key="1">
    <source>
        <dbReference type="SAM" id="SignalP"/>
    </source>
</evidence>